<dbReference type="GO" id="GO:0006310">
    <property type="term" value="P:DNA recombination"/>
    <property type="evidence" value="ECO:0007669"/>
    <property type="project" value="TreeGrafter"/>
</dbReference>
<dbReference type="OrthoDB" id="430051at2759"/>
<comment type="function">
    <text evidence="1">Introduces a single-strand break via transesterification at a target site in duplex DNA. Releases the supercoiling and torsional tension of DNA introduced during the DNA replication and transcription by transiently cleaving and rejoining one strand of the DNA duplex. The scissile phosphodiester is attacked by the catalytic tyrosine of the enzyme, resulting in the formation of a DNA-(5'-phosphotyrosyl)-enzyme intermediate and the expulsion of a 3'-OH DNA strand.</text>
</comment>
<keyword evidence="4" id="KW-1185">Reference proteome</keyword>
<dbReference type="InterPro" id="IPR000380">
    <property type="entry name" value="Topo_IA"/>
</dbReference>
<evidence type="ECO:0000313" key="4">
    <source>
        <dbReference type="Proteomes" id="UP000194236"/>
    </source>
</evidence>
<comment type="catalytic activity">
    <reaction evidence="1">
        <text>ATP-independent breakage of single-stranded DNA, followed by passage and rejoining.</text>
        <dbReference type="EC" id="5.6.2.1"/>
    </reaction>
</comment>
<organism evidence="3 4">
    <name type="scientific">Euroglyphus maynei</name>
    <name type="common">Mayne's house dust mite</name>
    <dbReference type="NCBI Taxonomy" id="6958"/>
    <lineage>
        <taxon>Eukaryota</taxon>
        <taxon>Metazoa</taxon>
        <taxon>Ecdysozoa</taxon>
        <taxon>Arthropoda</taxon>
        <taxon>Chelicerata</taxon>
        <taxon>Arachnida</taxon>
        <taxon>Acari</taxon>
        <taxon>Acariformes</taxon>
        <taxon>Sarcoptiformes</taxon>
        <taxon>Astigmata</taxon>
        <taxon>Psoroptidia</taxon>
        <taxon>Analgoidea</taxon>
        <taxon>Pyroglyphidae</taxon>
        <taxon>Pyroglyphinae</taxon>
        <taxon>Euroglyphus</taxon>
    </lineage>
</organism>
<dbReference type="EMBL" id="MUJZ01003885">
    <property type="protein sequence ID" value="OTF83391.1"/>
    <property type="molecule type" value="Genomic_DNA"/>
</dbReference>
<comment type="caution">
    <text evidence="3">The sequence shown here is derived from an EMBL/GenBank/DDBJ whole genome shotgun (WGS) entry which is preliminary data.</text>
</comment>
<reference evidence="3 4" key="1">
    <citation type="submission" date="2017-03" db="EMBL/GenBank/DDBJ databases">
        <title>Genome Survey of Euroglyphus maynei.</title>
        <authorList>
            <person name="Arlian L.G."/>
            <person name="Morgan M.S."/>
            <person name="Rider S.D."/>
        </authorList>
    </citation>
    <scope>NUCLEOTIDE SEQUENCE [LARGE SCALE GENOMIC DNA]</scope>
    <source>
        <strain evidence="3">Arlian Lab</strain>
        <tissue evidence="3">Whole body</tissue>
    </source>
</reference>
<dbReference type="EC" id="5.6.2.1" evidence="1"/>
<keyword evidence="1" id="KW-0799">Topoisomerase</keyword>
<dbReference type="AlphaFoldDB" id="A0A1Y3BQZ6"/>
<dbReference type="Gene3D" id="3.40.50.140">
    <property type="match status" value="1"/>
</dbReference>
<evidence type="ECO:0000313" key="3">
    <source>
        <dbReference type="EMBL" id="OTF83391.1"/>
    </source>
</evidence>
<dbReference type="GO" id="GO:0005634">
    <property type="term" value="C:nucleus"/>
    <property type="evidence" value="ECO:0007669"/>
    <property type="project" value="TreeGrafter"/>
</dbReference>
<dbReference type="PANTHER" id="PTHR11390:SF20">
    <property type="entry name" value="DNA TOPOISOMERASE 3-BETA-1"/>
    <property type="match status" value="1"/>
</dbReference>
<accession>A0A1Y3BQZ6</accession>
<keyword evidence="1" id="KW-0238">DNA-binding</keyword>
<keyword evidence="1" id="KW-0413">Isomerase</keyword>
<sequence>MSVLMIAEKPSLAQSLAQILSYGNMTTRKNAACPVHEYRGTFLGRNVQFKFTSVCGHVYTADFEKRFKNWDTSDPVELYSAKIVRVEANPKMKLVNFLQKEVSV</sequence>
<evidence type="ECO:0000256" key="1">
    <source>
        <dbReference type="RuleBase" id="RU362092"/>
    </source>
</evidence>
<dbReference type="GO" id="GO:0003917">
    <property type="term" value="F:DNA topoisomerase type I (single strand cut, ATP-independent) activity"/>
    <property type="evidence" value="ECO:0007669"/>
    <property type="project" value="UniProtKB-EC"/>
</dbReference>
<dbReference type="PANTHER" id="PTHR11390">
    <property type="entry name" value="PROKARYOTIC DNA TOPOISOMERASE"/>
    <property type="match status" value="1"/>
</dbReference>
<protein>
    <recommendedName>
        <fullName evidence="1">DNA topoisomerase</fullName>
        <ecNumber evidence="1">5.6.2.1</ecNumber>
    </recommendedName>
</protein>
<dbReference type="GO" id="GO:0006265">
    <property type="term" value="P:DNA topological change"/>
    <property type="evidence" value="ECO:0007669"/>
    <property type="project" value="InterPro"/>
</dbReference>
<name>A0A1Y3BQZ6_EURMA</name>
<gene>
    <name evidence="3" type="ORF">BLA29_014119</name>
</gene>
<dbReference type="SUPFAM" id="SSF56712">
    <property type="entry name" value="Prokaryotic type I DNA topoisomerase"/>
    <property type="match status" value="1"/>
</dbReference>
<dbReference type="Proteomes" id="UP000194236">
    <property type="component" value="Unassembled WGS sequence"/>
</dbReference>
<dbReference type="GO" id="GO:0003677">
    <property type="term" value="F:DNA binding"/>
    <property type="evidence" value="ECO:0007669"/>
    <property type="project" value="UniProtKB-KW"/>
</dbReference>
<dbReference type="InterPro" id="IPR006171">
    <property type="entry name" value="TOPRIM_dom"/>
</dbReference>
<comment type="similarity">
    <text evidence="1">Belongs to the type IA topoisomerase family.</text>
</comment>
<dbReference type="Pfam" id="PF01751">
    <property type="entry name" value="Toprim"/>
    <property type="match status" value="1"/>
</dbReference>
<proteinExistence type="inferred from homology"/>
<dbReference type="GO" id="GO:0006281">
    <property type="term" value="P:DNA repair"/>
    <property type="evidence" value="ECO:0007669"/>
    <property type="project" value="TreeGrafter"/>
</dbReference>
<feature type="domain" description="Toprim" evidence="2">
    <location>
        <begin position="3"/>
        <end position="100"/>
    </location>
</feature>
<evidence type="ECO:0000259" key="2">
    <source>
        <dbReference type="Pfam" id="PF01751"/>
    </source>
</evidence>
<dbReference type="InterPro" id="IPR023405">
    <property type="entry name" value="Topo_IA_core_domain"/>
</dbReference>